<keyword evidence="2" id="KW-1185">Reference proteome</keyword>
<sequence length="170" mass="19335">MSWQLLSRSKDASDSGSRRFSTVVLSFSPFLCTPLQTETPRRINAVCCHSGRIKTLLSKTKAPEERPPRGHRAPVSGVVISGRFINWNGECGGWARRLKGKVRRLNKIASMDSFDGLLLRIALDLRCVILESLQVDFTESTLLGYWQVSERLRWVNGQRRGWDINAYTIR</sequence>
<reference evidence="2" key="2">
    <citation type="submission" date="2015-01" db="EMBL/GenBank/DDBJ databases">
        <title>Evolutionary Origins and Diversification of the Mycorrhizal Mutualists.</title>
        <authorList>
            <consortium name="DOE Joint Genome Institute"/>
            <consortium name="Mycorrhizal Genomics Consortium"/>
            <person name="Kohler A."/>
            <person name="Kuo A."/>
            <person name="Nagy L.G."/>
            <person name="Floudas D."/>
            <person name="Copeland A."/>
            <person name="Barry K.W."/>
            <person name="Cichocki N."/>
            <person name="Veneault-Fourrey C."/>
            <person name="LaButti K."/>
            <person name="Lindquist E.A."/>
            <person name="Lipzen A."/>
            <person name="Lundell T."/>
            <person name="Morin E."/>
            <person name="Murat C."/>
            <person name="Riley R."/>
            <person name="Ohm R."/>
            <person name="Sun H."/>
            <person name="Tunlid A."/>
            <person name="Henrissat B."/>
            <person name="Grigoriev I.V."/>
            <person name="Hibbett D.S."/>
            <person name="Martin F."/>
        </authorList>
    </citation>
    <scope>NUCLEOTIDE SEQUENCE [LARGE SCALE GENOMIC DNA]</scope>
    <source>
        <strain evidence="2">441</strain>
    </source>
</reference>
<gene>
    <name evidence="1" type="ORF">PISMIDRAFT_256094</name>
</gene>
<accession>A0A0C9YIY5</accession>
<protein>
    <submittedName>
        <fullName evidence="1">Unplaced genomic scaffold scaffold_167, whole genome shotgun sequence</fullName>
    </submittedName>
</protein>
<name>A0A0C9YIY5_9AGAM</name>
<dbReference type="HOGENOM" id="CLU_1571262_0_0_1"/>
<dbReference type="EMBL" id="KN833851">
    <property type="protein sequence ID" value="KIK16636.1"/>
    <property type="molecule type" value="Genomic_DNA"/>
</dbReference>
<evidence type="ECO:0000313" key="2">
    <source>
        <dbReference type="Proteomes" id="UP000054018"/>
    </source>
</evidence>
<dbReference type="AlphaFoldDB" id="A0A0C9YIY5"/>
<proteinExistence type="predicted"/>
<organism evidence="1 2">
    <name type="scientific">Pisolithus microcarpus 441</name>
    <dbReference type="NCBI Taxonomy" id="765257"/>
    <lineage>
        <taxon>Eukaryota</taxon>
        <taxon>Fungi</taxon>
        <taxon>Dikarya</taxon>
        <taxon>Basidiomycota</taxon>
        <taxon>Agaricomycotina</taxon>
        <taxon>Agaricomycetes</taxon>
        <taxon>Agaricomycetidae</taxon>
        <taxon>Boletales</taxon>
        <taxon>Sclerodermatineae</taxon>
        <taxon>Pisolithaceae</taxon>
        <taxon>Pisolithus</taxon>
    </lineage>
</organism>
<evidence type="ECO:0000313" key="1">
    <source>
        <dbReference type="EMBL" id="KIK16636.1"/>
    </source>
</evidence>
<reference evidence="1 2" key="1">
    <citation type="submission" date="2014-04" db="EMBL/GenBank/DDBJ databases">
        <authorList>
            <consortium name="DOE Joint Genome Institute"/>
            <person name="Kuo A."/>
            <person name="Kohler A."/>
            <person name="Costa M.D."/>
            <person name="Nagy L.G."/>
            <person name="Floudas D."/>
            <person name="Copeland A."/>
            <person name="Barry K.W."/>
            <person name="Cichocki N."/>
            <person name="Veneault-Fourrey C."/>
            <person name="LaButti K."/>
            <person name="Lindquist E.A."/>
            <person name="Lipzen A."/>
            <person name="Lundell T."/>
            <person name="Morin E."/>
            <person name="Murat C."/>
            <person name="Sun H."/>
            <person name="Tunlid A."/>
            <person name="Henrissat B."/>
            <person name="Grigoriev I.V."/>
            <person name="Hibbett D.S."/>
            <person name="Martin F."/>
            <person name="Nordberg H.P."/>
            <person name="Cantor M.N."/>
            <person name="Hua S.X."/>
        </authorList>
    </citation>
    <scope>NUCLEOTIDE SEQUENCE [LARGE SCALE GENOMIC DNA]</scope>
    <source>
        <strain evidence="1 2">441</strain>
    </source>
</reference>
<dbReference type="Proteomes" id="UP000054018">
    <property type="component" value="Unassembled WGS sequence"/>
</dbReference>